<sequence length="38" mass="4617">MTRRRSTIDIADEAARQIVAGWLGSRRRWYTRLLTRRK</sequence>
<evidence type="ECO:0000313" key="1">
    <source>
        <dbReference type="EMBL" id="MBG6133888.1"/>
    </source>
</evidence>
<evidence type="ECO:0000313" key="2">
    <source>
        <dbReference type="Proteomes" id="UP000622552"/>
    </source>
</evidence>
<dbReference type="Proteomes" id="UP000622552">
    <property type="component" value="Unassembled WGS sequence"/>
</dbReference>
<protein>
    <submittedName>
        <fullName evidence="1">Uncharacterized protein</fullName>
    </submittedName>
</protein>
<keyword evidence="2" id="KW-1185">Reference proteome</keyword>
<dbReference type="EMBL" id="JADOUF010000001">
    <property type="protein sequence ID" value="MBG6133888.1"/>
    <property type="molecule type" value="Genomic_DNA"/>
</dbReference>
<gene>
    <name evidence="1" type="ORF">IW245_000082</name>
</gene>
<dbReference type="AlphaFoldDB" id="A0A8J7GLR3"/>
<name>A0A8J7GLR3_9ACTN</name>
<reference evidence="1" key="1">
    <citation type="submission" date="2020-11" db="EMBL/GenBank/DDBJ databases">
        <title>Sequencing the genomes of 1000 actinobacteria strains.</title>
        <authorList>
            <person name="Klenk H.-P."/>
        </authorList>
    </citation>
    <scope>NUCLEOTIDE SEQUENCE</scope>
    <source>
        <strain evidence="1">DSM 45356</strain>
    </source>
</reference>
<accession>A0A8J7GLR3</accession>
<proteinExistence type="predicted"/>
<comment type="caution">
    <text evidence="1">The sequence shown here is derived from an EMBL/GenBank/DDBJ whole genome shotgun (WGS) entry which is preliminary data.</text>
</comment>
<organism evidence="1 2">
    <name type="scientific">Longispora fulva</name>
    <dbReference type="NCBI Taxonomy" id="619741"/>
    <lineage>
        <taxon>Bacteria</taxon>
        <taxon>Bacillati</taxon>
        <taxon>Actinomycetota</taxon>
        <taxon>Actinomycetes</taxon>
        <taxon>Micromonosporales</taxon>
        <taxon>Micromonosporaceae</taxon>
        <taxon>Longispora</taxon>
    </lineage>
</organism>